<name>A0A1F7ZL96_9EURO</name>
<dbReference type="AlphaFoldDB" id="A0A1F7ZL96"/>
<dbReference type="SUPFAM" id="SSF49785">
    <property type="entry name" value="Galactose-binding domain-like"/>
    <property type="match status" value="1"/>
</dbReference>
<evidence type="ECO:0000313" key="3">
    <source>
        <dbReference type="EMBL" id="OGM40079.1"/>
    </source>
</evidence>
<dbReference type="RefSeq" id="XP_022383796.1">
    <property type="nucleotide sequence ID" value="XM_022538401.1"/>
</dbReference>
<dbReference type="OrthoDB" id="416441at2759"/>
<keyword evidence="1" id="KW-0378">Hydrolase</keyword>
<dbReference type="InterPro" id="IPR000383">
    <property type="entry name" value="Xaa-Pro-like_dom"/>
</dbReference>
<dbReference type="InterPro" id="IPR013736">
    <property type="entry name" value="Xaa-Pro_dipept_C"/>
</dbReference>
<dbReference type="GO" id="GO:0008239">
    <property type="term" value="F:dipeptidyl-peptidase activity"/>
    <property type="evidence" value="ECO:0007669"/>
    <property type="project" value="InterPro"/>
</dbReference>
<sequence>SYSFFASRISMIMAVTRPKYQTSTSDVEGYTRVKHVYVPMRDGIELCADLFLPFAASKEARKVPVICSLGPYGKDIHASRFGLPKTPIYAEMYKHITPLGPDAAFELCEPTIWCREYGYALLRVDTRGIGGSQGKLDPFGLERSVNIQADAEGQDLYDVVEWAAVQSWCTGKVAFSGISYFGMVGYWAAMQRPPHLSCVMSYESACSMYQAARRGGIYSNNFQSHWYNNIVIPSQGGTQDGTLSEEELAANRVDYPKLLSEIEYPTDGPWSVLERVRRLSDIEVPFYSAGNWTDPELHLPGNLRAFNGISSRHKWLEMHTGNHLGAFYEPEHIKLQKLFLDCFLFDQTDNGMFDVPQIRLLQHHGTETFYREHELAFPPPDAEDVSFYLTPGKYLSLERPAEGKTAFTYQAPRDNLVFELNAAFSESFELLGSPYMELEVSTRARDLDLFIHLRAIDQDGNIIVLKGNHGEPMDSFARGYFRLSHRDEVAKNFTQERILCQPQLPPSDVVPTNVYSVLVPLYPAAFLFDQGQKISLEIGSVNTSSTIPPMRHEGGDRSIARFEGENVVFSHGRLVLPRVRR</sequence>
<feature type="domain" description="Xaa-Pro dipeptidyl-peptidase C-terminal" evidence="2">
    <location>
        <begin position="337"/>
        <end position="580"/>
    </location>
</feature>
<dbReference type="Gene3D" id="2.60.120.260">
    <property type="entry name" value="Galactose-binding domain-like"/>
    <property type="match status" value="1"/>
</dbReference>
<dbReference type="EMBL" id="LYCR01000161">
    <property type="protein sequence ID" value="OGM40079.1"/>
    <property type="molecule type" value="Genomic_DNA"/>
</dbReference>
<protein>
    <recommendedName>
        <fullName evidence="2">Xaa-Pro dipeptidyl-peptidase C-terminal domain-containing protein</fullName>
    </recommendedName>
</protein>
<dbReference type="Gene3D" id="3.40.50.1820">
    <property type="entry name" value="alpha/beta hydrolase"/>
    <property type="match status" value="1"/>
</dbReference>
<reference evidence="3 4" key="1">
    <citation type="journal article" date="2016" name="Genome Biol. Evol.">
        <title>Draft genome sequence of an aflatoxigenic Aspergillus species, A. bombycis.</title>
        <authorList>
            <person name="Moore G.G."/>
            <person name="Mack B.M."/>
            <person name="Beltz S.B."/>
            <person name="Gilbert M.K."/>
        </authorList>
    </citation>
    <scope>NUCLEOTIDE SEQUENCE [LARGE SCALE GENOMIC DNA]</scope>
    <source>
        <strain evidence="4">NRRL 26010</strain>
    </source>
</reference>
<keyword evidence="4" id="KW-1185">Reference proteome</keyword>
<dbReference type="Proteomes" id="UP000179179">
    <property type="component" value="Unassembled WGS sequence"/>
</dbReference>
<gene>
    <name evidence="3" type="ORF">ABOM_011273</name>
</gene>
<evidence type="ECO:0000313" key="4">
    <source>
        <dbReference type="Proteomes" id="UP000179179"/>
    </source>
</evidence>
<dbReference type="InterPro" id="IPR008979">
    <property type="entry name" value="Galactose-bd-like_sf"/>
</dbReference>
<organism evidence="3 4">
    <name type="scientific">Aspergillus bombycis</name>
    <dbReference type="NCBI Taxonomy" id="109264"/>
    <lineage>
        <taxon>Eukaryota</taxon>
        <taxon>Fungi</taxon>
        <taxon>Dikarya</taxon>
        <taxon>Ascomycota</taxon>
        <taxon>Pezizomycotina</taxon>
        <taxon>Eurotiomycetes</taxon>
        <taxon>Eurotiomycetidae</taxon>
        <taxon>Eurotiales</taxon>
        <taxon>Aspergillaceae</taxon>
        <taxon>Aspergillus</taxon>
    </lineage>
</organism>
<dbReference type="PANTHER" id="PTHR43056">
    <property type="entry name" value="PEPTIDASE S9 PROLYL OLIGOPEPTIDASE"/>
    <property type="match status" value="1"/>
</dbReference>
<dbReference type="InterPro" id="IPR029058">
    <property type="entry name" value="AB_hydrolase_fold"/>
</dbReference>
<dbReference type="InterPro" id="IPR050585">
    <property type="entry name" value="Xaa-Pro_dipeptidyl-ppase/CocE"/>
</dbReference>
<dbReference type="InterPro" id="IPR005674">
    <property type="entry name" value="CocE/Ser_esterase"/>
</dbReference>
<dbReference type="SUPFAM" id="SSF53474">
    <property type="entry name" value="alpha/beta-Hydrolases"/>
    <property type="match status" value="1"/>
</dbReference>
<evidence type="ECO:0000256" key="1">
    <source>
        <dbReference type="ARBA" id="ARBA00022801"/>
    </source>
</evidence>
<dbReference type="SMART" id="SM00939">
    <property type="entry name" value="PepX_C"/>
    <property type="match status" value="1"/>
</dbReference>
<evidence type="ECO:0000259" key="2">
    <source>
        <dbReference type="SMART" id="SM00939"/>
    </source>
</evidence>
<dbReference type="GeneID" id="34454663"/>
<accession>A0A1F7ZL96</accession>
<comment type="caution">
    <text evidence="3">The sequence shown here is derived from an EMBL/GenBank/DDBJ whole genome shotgun (WGS) entry which is preliminary data.</text>
</comment>
<dbReference type="Pfam" id="PF08530">
    <property type="entry name" value="PepX_C"/>
    <property type="match status" value="1"/>
</dbReference>
<feature type="non-terminal residue" evidence="3">
    <location>
        <position position="1"/>
    </location>
</feature>
<proteinExistence type="predicted"/>
<dbReference type="Pfam" id="PF02129">
    <property type="entry name" value="Peptidase_S15"/>
    <property type="match status" value="1"/>
</dbReference>
<dbReference type="STRING" id="109264.A0A1F7ZL96"/>
<dbReference type="NCBIfam" id="TIGR00976">
    <property type="entry name" value="CocE_NonD"/>
    <property type="match status" value="1"/>
</dbReference>
<dbReference type="Gene3D" id="1.10.3020.20">
    <property type="match status" value="1"/>
</dbReference>
<dbReference type="PANTHER" id="PTHR43056:SF10">
    <property type="entry name" value="COCE_NOND FAMILY, PUTATIVE (AFU_ORTHOLOGUE AFUA_7G00600)-RELATED"/>
    <property type="match status" value="1"/>
</dbReference>